<keyword evidence="1" id="KW-0812">Transmembrane</keyword>
<name>A0A2T8FCB3_9ACTN</name>
<dbReference type="Pfam" id="PF09527">
    <property type="entry name" value="ATPase_gene1"/>
    <property type="match status" value="1"/>
</dbReference>
<evidence type="ECO:0008006" key="4">
    <source>
        <dbReference type="Google" id="ProtNLM"/>
    </source>
</evidence>
<keyword evidence="3" id="KW-1185">Reference proteome</keyword>
<protein>
    <recommendedName>
        <fullName evidence="4">AtpZ/AtpI family protein</fullName>
    </recommendedName>
</protein>
<comment type="caution">
    <text evidence="2">The sequence shown here is derived from an EMBL/GenBank/DDBJ whole genome shotgun (WGS) entry which is preliminary data.</text>
</comment>
<gene>
    <name evidence="2" type="ORF">DDE18_08600</name>
</gene>
<dbReference type="InterPro" id="IPR032820">
    <property type="entry name" value="ATPase_put"/>
</dbReference>
<dbReference type="Proteomes" id="UP000246018">
    <property type="component" value="Unassembled WGS sequence"/>
</dbReference>
<feature type="transmembrane region" description="Helical" evidence="1">
    <location>
        <begin position="20"/>
        <end position="38"/>
    </location>
</feature>
<keyword evidence="1" id="KW-1133">Transmembrane helix</keyword>
<organism evidence="2 3">
    <name type="scientific">Nocardioides gansuensis</name>
    <dbReference type="NCBI Taxonomy" id="2138300"/>
    <lineage>
        <taxon>Bacteria</taxon>
        <taxon>Bacillati</taxon>
        <taxon>Actinomycetota</taxon>
        <taxon>Actinomycetes</taxon>
        <taxon>Propionibacteriales</taxon>
        <taxon>Nocardioidaceae</taxon>
        <taxon>Nocardioides</taxon>
    </lineage>
</organism>
<evidence type="ECO:0000256" key="1">
    <source>
        <dbReference type="SAM" id="Phobius"/>
    </source>
</evidence>
<proteinExistence type="predicted"/>
<accession>A0A2T8FCB3</accession>
<feature type="transmembrane region" description="Helical" evidence="1">
    <location>
        <begin position="44"/>
        <end position="64"/>
    </location>
</feature>
<reference evidence="2 3" key="1">
    <citation type="submission" date="2018-04" db="EMBL/GenBank/DDBJ databases">
        <title>Genome of Nocardioides gansuensis WSJ-1.</title>
        <authorList>
            <person name="Wu S."/>
            <person name="Wang G."/>
        </authorList>
    </citation>
    <scope>NUCLEOTIDE SEQUENCE [LARGE SCALE GENOMIC DNA]</scope>
    <source>
        <strain evidence="2 3">WSJ-1</strain>
    </source>
</reference>
<dbReference type="AlphaFoldDB" id="A0A2T8FCB3"/>
<dbReference type="OrthoDB" id="5193039at2"/>
<sequence length="77" mass="8211">MAQQKPPSAHTQSRGDAWHAFGALVAGVLVYGLIGWALDQWLGTSFLVAVGILLGAALGIYMTWKRFNAPPADSSQQ</sequence>
<keyword evidence="1" id="KW-0472">Membrane</keyword>
<evidence type="ECO:0000313" key="3">
    <source>
        <dbReference type="Proteomes" id="UP000246018"/>
    </source>
</evidence>
<dbReference type="RefSeq" id="WP_116571821.1">
    <property type="nucleotide sequence ID" value="NZ_QDGZ01000003.1"/>
</dbReference>
<evidence type="ECO:0000313" key="2">
    <source>
        <dbReference type="EMBL" id="PVG83343.1"/>
    </source>
</evidence>
<dbReference type="EMBL" id="QDGZ01000003">
    <property type="protein sequence ID" value="PVG83343.1"/>
    <property type="molecule type" value="Genomic_DNA"/>
</dbReference>